<feature type="compositionally biased region" description="Polar residues" evidence="1">
    <location>
        <begin position="33"/>
        <end position="43"/>
    </location>
</feature>
<feature type="compositionally biased region" description="Low complexity" evidence="1">
    <location>
        <begin position="44"/>
        <end position="73"/>
    </location>
</feature>
<feature type="compositionally biased region" description="Polar residues" evidence="1">
    <location>
        <begin position="10"/>
        <end position="24"/>
    </location>
</feature>
<proteinExistence type="predicted"/>
<feature type="compositionally biased region" description="Polar residues" evidence="1">
    <location>
        <begin position="131"/>
        <end position="140"/>
    </location>
</feature>
<sequence>MSLARADTTAPRTNTSIPTLQTPKPTQPYPNAKYQQLLNSTQESPTRPHTSLSSSSTATRSSTNPSPSSTLCSHGLSGQDISKFFMDPSLVWNVAPPPTKLQLYDHPFAPLEFEARSEEERSRAQSRSESPTVPATTEQPSYPPHGYEGRMLAGPPPRPMKTNPYVKLKKSWNPLFEAGCKTLGPIERAQHAKQLVGRGPWSDDAILDLVRAFIWRASDFEVPQPVNFVALFAAEVSGVFIEQQKPDERFKHVLREALLNTMMGCWHVPRDVNGDPLPTEGHRPVMLDRNPTVDYKRHVRQAVALCGFVGCLYKQDQLPRTDVAQCVRVIFLNAKVVEHLHAIGAILTGAGSKLWAEAVDLKTESESISKEIKKLRHKIVDAWVLYLPRGGTKEKIEQLVAFVESCAAKVLDERAAAQIQAQSQRVLPPS</sequence>
<dbReference type="OrthoDB" id="3069523at2759"/>
<keyword evidence="3" id="KW-1185">Reference proteome</keyword>
<dbReference type="Proteomes" id="UP000467700">
    <property type="component" value="Unassembled WGS sequence"/>
</dbReference>
<evidence type="ECO:0000313" key="3">
    <source>
        <dbReference type="Proteomes" id="UP000467700"/>
    </source>
</evidence>
<feature type="region of interest" description="Disordered" evidence="1">
    <location>
        <begin position="1"/>
        <end position="74"/>
    </location>
</feature>
<reference evidence="2 3" key="1">
    <citation type="submission" date="2020-01" db="EMBL/GenBank/DDBJ databases">
        <authorList>
            <person name="Gupta K D."/>
        </authorList>
    </citation>
    <scope>NUCLEOTIDE SEQUENCE [LARGE SCALE GENOMIC DNA]</scope>
</reference>
<evidence type="ECO:0000313" key="2">
    <source>
        <dbReference type="EMBL" id="CAA7265507.1"/>
    </source>
</evidence>
<evidence type="ECO:0000256" key="1">
    <source>
        <dbReference type="SAM" id="MobiDB-lite"/>
    </source>
</evidence>
<dbReference type="AlphaFoldDB" id="A0A8S0WLS5"/>
<comment type="caution">
    <text evidence="2">The sequence shown here is derived from an EMBL/GenBank/DDBJ whole genome shotgun (WGS) entry which is preliminary data.</text>
</comment>
<gene>
    <name evidence="2" type="ORF">AAE3_LOCUS7780</name>
</gene>
<feature type="region of interest" description="Disordered" evidence="1">
    <location>
        <begin position="115"/>
        <end position="158"/>
    </location>
</feature>
<organism evidence="2 3">
    <name type="scientific">Cyclocybe aegerita</name>
    <name type="common">Black poplar mushroom</name>
    <name type="synonym">Agrocybe aegerita</name>
    <dbReference type="NCBI Taxonomy" id="1973307"/>
    <lineage>
        <taxon>Eukaryota</taxon>
        <taxon>Fungi</taxon>
        <taxon>Dikarya</taxon>
        <taxon>Basidiomycota</taxon>
        <taxon>Agaricomycotina</taxon>
        <taxon>Agaricomycetes</taxon>
        <taxon>Agaricomycetidae</taxon>
        <taxon>Agaricales</taxon>
        <taxon>Agaricineae</taxon>
        <taxon>Bolbitiaceae</taxon>
        <taxon>Cyclocybe</taxon>
    </lineage>
</organism>
<protein>
    <submittedName>
        <fullName evidence="2">Uncharacterized protein</fullName>
    </submittedName>
</protein>
<name>A0A8S0WLS5_CYCAE</name>
<dbReference type="EMBL" id="CACVBS010000049">
    <property type="protein sequence ID" value="CAA7265507.1"/>
    <property type="molecule type" value="Genomic_DNA"/>
</dbReference>
<accession>A0A8S0WLS5</accession>